<keyword evidence="2" id="KW-0288">FMN</keyword>
<dbReference type="AlphaFoldDB" id="A0A942UQM3"/>
<organism evidence="4 5">
    <name type="scientific">Anaeromonas frigoriresistens</name>
    <dbReference type="NCBI Taxonomy" id="2683708"/>
    <lineage>
        <taxon>Bacteria</taxon>
        <taxon>Bacillati</taxon>
        <taxon>Bacillota</taxon>
        <taxon>Tissierellia</taxon>
        <taxon>Tissierellales</taxon>
        <taxon>Thermohalobacteraceae</taxon>
        <taxon>Anaeromonas</taxon>
    </lineage>
</organism>
<proteinExistence type="predicted"/>
<accession>A0A942UQM3</accession>
<gene>
    <name evidence="4" type="ORF">GOQ27_03415</name>
</gene>
<keyword evidence="5" id="KW-1185">Reference proteome</keyword>
<dbReference type="Gene3D" id="3.40.50.360">
    <property type="match status" value="1"/>
</dbReference>
<dbReference type="InterPro" id="IPR005025">
    <property type="entry name" value="FMN_Rdtase-like_dom"/>
</dbReference>
<keyword evidence="1" id="KW-0285">Flavoprotein</keyword>
<evidence type="ECO:0000259" key="3">
    <source>
        <dbReference type="Pfam" id="PF03358"/>
    </source>
</evidence>
<dbReference type="InterPro" id="IPR029039">
    <property type="entry name" value="Flavoprotein-like_sf"/>
</dbReference>
<dbReference type="Pfam" id="PF03358">
    <property type="entry name" value="FMN_red"/>
    <property type="match status" value="1"/>
</dbReference>
<name>A0A942UQM3_9FIRM</name>
<dbReference type="PANTHER" id="PTHR43278">
    <property type="entry name" value="NAD(P)H-DEPENDENT FMN-CONTAINING OXIDOREDUCTASE YWQN-RELATED"/>
    <property type="match status" value="1"/>
</dbReference>
<evidence type="ECO:0000313" key="5">
    <source>
        <dbReference type="Proteomes" id="UP000724672"/>
    </source>
</evidence>
<dbReference type="EMBL" id="WSFT01000016">
    <property type="protein sequence ID" value="MBS4537494.1"/>
    <property type="molecule type" value="Genomic_DNA"/>
</dbReference>
<dbReference type="RefSeq" id="WP_203365418.1">
    <property type="nucleotide sequence ID" value="NZ_WSFT01000016.1"/>
</dbReference>
<reference evidence="4" key="1">
    <citation type="submission" date="2019-12" db="EMBL/GenBank/DDBJ databases">
        <title>Clostridiaceae gen. nov. sp. nov., isolated from sediment in Xinjiang, China.</title>
        <authorList>
            <person name="Zhang R."/>
        </authorList>
    </citation>
    <scope>NUCLEOTIDE SEQUENCE</scope>
    <source>
        <strain evidence="4">D2Q-11</strain>
    </source>
</reference>
<protein>
    <submittedName>
        <fullName evidence="4">Flavodoxin family protein</fullName>
    </submittedName>
</protein>
<dbReference type="PANTHER" id="PTHR43278:SF2">
    <property type="entry name" value="IRON-SULFUR FLAVOPROTEIN"/>
    <property type="match status" value="1"/>
</dbReference>
<dbReference type="SUPFAM" id="SSF52218">
    <property type="entry name" value="Flavoproteins"/>
    <property type="match status" value="1"/>
</dbReference>
<dbReference type="GO" id="GO:0016491">
    <property type="term" value="F:oxidoreductase activity"/>
    <property type="evidence" value="ECO:0007669"/>
    <property type="project" value="InterPro"/>
</dbReference>
<comment type="caution">
    <text evidence="4">The sequence shown here is derived from an EMBL/GenBank/DDBJ whole genome shotgun (WGS) entry which is preliminary data.</text>
</comment>
<evidence type="ECO:0000313" key="4">
    <source>
        <dbReference type="EMBL" id="MBS4537494.1"/>
    </source>
</evidence>
<sequence>MKILAIMGASKNGNTTEVINYFEKKLKQTMNCQFEYLYLSDYNIDFCTGCHNCIFDGEDKCPHFSEVQKIEDKILEVDGVILATPGYMFSVTGIMKNFLDHVAYNCHRPKYFGKKLFIIANCTKWQEESVFKPMETWAKGSGFSFVGKLYVDILPFPLKDKELDKRRNLIQKGARKFINELRRENQVNPTFGDIVTFHAFRTLSKIAPKILTADYKYYKDKGAFEKSSRWYISSNVSFIKHKGANIIEKKIEKEVSNMIDHDEMNEIEGRYKTNL</sequence>
<evidence type="ECO:0000256" key="2">
    <source>
        <dbReference type="ARBA" id="ARBA00022643"/>
    </source>
</evidence>
<dbReference type="InterPro" id="IPR051796">
    <property type="entry name" value="ISF_SsuE-like"/>
</dbReference>
<evidence type="ECO:0000256" key="1">
    <source>
        <dbReference type="ARBA" id="ARBA00022630"/>
    </source>
</evidence>
<dbReference type="Proteomes" id="UP000724672">
    <property type="component" value="Unassembled WGS sequence"/>
</dbReference>
<feature type="domain" description="NADPH-dependent FMN reductase-like" evidence="3">
    <location>
        <begin position="1"/>
        <end position="120"/>
    </location>
</feature>